<keyword evidence="2" id="KW-1185">Reference proteome</keyword>
<dbReference type="InterPro" id="IPR016888">
    <property type="entry name" value="UCP028498"/>
</dbReference>
<organism evidence="1 2">
    <name type="scientific">Weissella koreensis</name>
    <dbReference type="NCBI Taxonomy" id="165096"/>
    <lineage>
        <taxon>Bacteria</taxon>
        <taxon>Bacillati</taxon>
        <taxon>Bacillota</taxon>
        <taxon>Bacilli</taxon>
        <taxon>Lactobacillales</taxon>
        <taxon>Lactobacillaceae</taxon>
        <taxon>Weissella</taxon>
    </lineage>
</organism>
<dbReference type="RefSeq" id="WP_006846199.1">
    <property type="nucleotide sequence ID" value="NZ_CP026847.1"/>
</dbReference>
<gene>
    <name evidence="1" type="ORF">FY536_03875</name>
</gene>
<dbReference type="EMBL" id="CP043431">
    <property type="protein sequence ID" value="QNT64463.1"/>
    <property type="molecule type" value="Genomic_DNA"/>
</dbReference>
<dbReference type="Proteomes" id="UP000516446">
    <property type="component" value="Chromosome"/>
</dbReference>
<evidence type="ECO:0000313" key="1">
    <source>
        <dbReference type="EMBL" id="QNT64463.1"/>
    </source>
</evidence>
<sequence>MALTQQQVDKFMQLDDLHVAPYYEDGKTTGKLTWIWFVVADDNLYIRAWNGENSRWFKSARQQKEGIVQIGGEKYQAEFEYIAIEQNKKLIHKIDEGYRLKYADSRYLLPMIAKGPQNATFRVKLVD</sequence>
<evidence type="ECO:0000313" key="2">
    <source>
        <dbReference type="Proteomes" id="UP000516446"/>
    </source>
</evidence>
<accession>A0A7H1MLX7</accession>
<dbReference type="Pfam" id="PF10012">
    <property type="entry name" value="DUF2255"/>
    <property type="match status" value="1"/>
</dbReference>
<name>A0A7H1MLX7_9LACO</name>
<reference evidence="1 2" key="1">
    <citation type="submission" date="2019-08" db="EMBL/GenBank/DDBJ databases">
        <authorList>
            <person name="Chang H.C."/>
            <person name="Mun S.Y."/>
        </authorList>
    </citation>
    <scope>NUCLEOTIDE SEQUENCE [LARGE SCALE GENOMIC DNA]</scope>
    <source>
        <strain evidence="1 2">SK</strain>
    </source>
</reference>
<protein>
    <submittedName>
        <fullName evidence="1">DUF2255 family protein</fullName>
    </submittedName>
</protein>
<dbReference type="OMA" id="VTIWVVR"/>
<dbReference type="AlphaFoldDB" id="A0A7H1MLX7"/>
<proteinExistence type="predicted"/>